<feature type="compositionally biased region" description="Basic residues" evidence="1">
    <location>
        <begin position="139"/>
        <end position="159"/>
    </location>
</feature>
<feature type="compositionally biased region" description="Low complexity" evidence="1">
    <location>
        <begin position="63"/>
        <end position="73"/>
    </location>
</feature>
<feature type="compositionally biased region" description="Basic residues" evidence="1">
    <location>
        <begin position="87"/>
        <end position="97"/>
    </location>
</feature>
<gene>
    <name evidence="4" type="primary">LOC100898829</name>
</gene>
<keyword evidence="2" id="KW-0732">Signal</keyword>
<reference evidence="4" key="1">
    <citation type="submission" date="2025-08" db="UniProtKB">
        <authorList>
            <consortium name="RefSeq"/>
        </authorList>
    </citation>
    <scope>IDENTIFICATION</scope>
</reference>
<organism evidence="3 4">
    <name type="scientific">Galendromus occidentalis</name>
    <name type="common">western predatory mite</name>
    <dbReference type="NCBI Taxonomy" id="34638"/>
    <lineage>
        <taxon>Eukaryota</taxon>
        <taxon>Metazoa</taxon>
        <taxon>Ecdysozoa</taxon>
        <taxon>Arthropoda</taxon>
        <taxon>Chelicerata</taxon>
        <taxon>Arachnida</taxon>
        <taxon>Acari</taxon>
        <taxon>Parasitiformes</taxon>
        <taxon>Mesostigmata</taxon>
        <taxon>Gamasina</taxon>
        <taxon>Phytoseioidea</taxon>
        <taxon>Phytoseiidae</taxon>
        <taxon>Typhlodrominae</taxon>
        <taxon>Galendromus</taxon>
    </lineage>
</organism>
<evidence type="ECO:0000313" key="3">
    <source>
        <dbReference type="Proteomes" id="UP000694867"/>
    </source>
</evidence>
<keyword evidence="3" id="KW-1185">Reference proteome</keyword>
<dbReference type="GeneID" id="100898829"/>
<protein>
    <submittedName>
        <fullName evidence="4">Pollen-specific leucine-rich repeat extensin-like protein 1</fullName>
    </submittedName>
</protein>
<dbReference type="AlphaFoldDB" id="A0AAJ6QQE8"/>
<dbReference type="RefSeq" id="XP_003740443.1">
    <property type="nucleotide sequence ID" value="XM_003740395.1"/>
</dbReference>
<dbReference type="KEGG" id="goe:100898829"/>
<name>A0AAJ6QQE8_9ACAR</name>
<dbReference type="Proteomes" id="UP000694867">
    <property type="component" value="Unplaced"/>
</dbReference>
<feature type="compositionally biased region" description="Basic and acidic residues" evidence="1">
    <location>
        <begin position="117"/>
        <end position="132"/>
    </location>
</feature>
<feature type="compositionally biased region" description="Acidic residues" evidence="1">
    <location>
        <begin position="34"/>
        <end position="43"/>
    </location>
</feature>
<evidence type="ECO:0000256" key="2">
    <source>
        <dbReference type="SAM" id="SignalP"/>
    </source>
</evidence>
<accession>A0AAJ6QQE8</accession>
<proteinExistence type="predicted"/>
<sequence>MRVFYITIAVGLAICFGSANAQKKTAKKSTDAPAYDDYDDDYDAAVGDASSAIDGKPPKKASAESSSTTTTAPVEEDDSTKGSHPFFKNRLKLRNRPSPHPAVKTRPTLPSFIKHPANIEDLGHDHPPEKKATQPPLPRPRRTTSRPHKFSSTFYRKKTPPKEQPKDEYDYEETSEDAPGPQPSSPKPSLVSRPLRPRGRQ</sequence>
<evidence type="ECO:0000256" key="1">
    <source>
        <dbReference type="SAM" id="MobiDB-lite"/>
    </source>
</evidence>
<feature type="region of interest" description="Disordered" evidence="1">
    <location>
        <begin position="21"/>
        <end position="201"/>
    </location>
</feature>
<evidence type="ECO:0000313" key="4">
    <source>
        <dbReference type="RefSeq" id="XP_003740443.1"/>
    </source>
</evidence>
<feature type="chain" id="PRO_5042520941" evidence="2">
    <location>
        <begin position="22"/>
        <end position="201"/>
    </location>
</feature>
<feature type="signal peptide" evidence="2">
    <location>
        <begin position="1"/>
        <end position="21"/>
    </location>
</feature>